<feature type="compositionally biased region" description="Basic and acidic residues" evidence="4">
    <location>
        <begin position="998"/>
        <end position="1071"/>
    </location>
</feature>
<feature type="compositionally biased region" description="Basic and acidic residues" evidence="4">
    <location>
        <begin position="832"/>
        <end position="846"/>
    </location>
</feature>
<dbReference type="Pfam" id="PF00038">
    <property type="entry name" value="Filament"/>
    <property type="match status" value="1"/>
</dbReference>
<feature type="compositionally biased region" description="Polar residues" evidence="4">
    <location>
        <begin position="763"/>
        <end position="777"/>
    </location>
</feature>
<dbReference type="GO" id="GO:0005737">
    <property type="term" value="C:cytoplasm"/>
    <property type="evidence" value="ECO:0007669"/>
    <property type="project" value="TreeGrafter"/>
</dbReference>
<feature type="compositionally biased region" description="Basic and acidic residues" evidence="4">
    <location>
        <begin position="865"/>
        <end position="911"/>
    </location>
</feature>
<dbReference type="FunFam" id="1.20.5.170:FF:000002">
    <property type="entry name" value="Type I keratin KA11"/>
    <property type="match status" value="1"/>
</dbReference>
<evidence type="ECO:0000313" key="7">
    <source>
        <dbReference type="Proteomes" id="UP001239994"/>
    </source>
</evidence>
<dbReference type="Gene3D" id="1.20.5.500">
    <property type="entry name" value="Single helix bin"/>
    <property type="match status" value="1"/>
</dbReference>
<dbReference type="Gene3D" id="1.25.40.10">
    <property type="entry name" value="Tetratricopeptide repeat domain"/>
    <property type="match status" value="2"/>
</dbReference>
<gene>
    <name evidence="6" type="ORF">P4O66_013593</name>
</gene>
<feature type="compositionally biased region" description="Basic and acidic residues" evidence="4">
    <location>
        <begin position="780"/>
        <end position="807"/>
    </location>
</feature>
<dbReference type="GO" id="GO:0005200">
    <property type="term" value="F:structural constituent of cytoskeleton"/>
    <property type="evidence" value="ECO:0007669"/>
    <property type="project" value="TreeGrafter"/>
</dbReference>
<dbReference type="FunFam" id="1.20.5.1160:FF:000001">
    <property type="entry name" value="Keratin type II"/>
    <property type="match status" value="1"/>
</dbReference>
<feature type="compositionally biased region" description="Basic and acidic residues" evidence="4">
    <location>
        <begin position="1084"/>
        <end position="1094"/>
    </location>
</feature>
<feature type="domain" description="IF rod" evidence="5">
    <location>
        <begin position="393"/>
        <end position="704"/>
    </location>
</feature>
<name>A0AAD8Z359_9TELE</name>
<feature type="compositionally biased region" description="Basic and acidic residues" evidence="4">
    <location>
        <begin position="1191"/>
        <end position="1250"/>
    </location>
</feature>
<evidence type="ECO:0000256" key="4">
    <source>
        <dbReference type="SAM" id="MobiDB-lite"/>
    </source>
</evidence>
<keyword evidence="2 3" id="KW-0175">Coiled coil</keyword>
<organism evidence="6 7">
    <name type="scientific">Electrophorus voltai</name>
    <dbReference type="NCBI Taxonomy" id="2609070"/>
    <lineage>
        <taxon>Eukaryota</taxon>
        <taxon>Metazoa</taxon>
        <taxon>Chordata</taxon>
        <taxon>Craniata</taxon>
        <taxon>Vertebrata</taxon>
        <taxon>Euteleostomi</taxon>
        <taxon>Actinopterygii</taxon>
        <taxon>Neopterygii</taxon>
        <taxon>Teleostei</taxon>
        <taxon>Ostariophysi</taxon>
        <taxon>Gymnotiformes</taxon>
        <taxon>Gymnotoidei</taxon>
        <taxon>Gymnotidae</taxon>
        <taxon>Electrophorus</taxon>
    </lineage>
</organism>
<dbReference type="PROSITE" id="PS51842">
    <property type="entry name" value="IF_ROD_2"/>
    <property type="match status" value="1"/>
</dbReference>
<feature type="compositionally biased region" description="Basic and acidic residues" evidence="4">
    <location>
        <begin position="923"/>
        <end position="947"/>
    </location>
</feature>
<dbReference type="PRINTS" id="PR01248">
    <property type="entry name" value="TYPE1KERATIN"/>
</dbReference>
<dbReference type="Gene3D" id="1.20.5.1160">
    <property type="entry name" value="Vasodilator-stimulated phosphoprotein"/>
    <property type="match status" value="1"/>
</dbReference>
<dbReference type="InterPro" id="IPR011990">
    <property type="entry name" value="TPR-like_helical_dom_sf"/>
</dbReference>
<feature type="non-terminal residue" evidence="6">
    <location>
        <position position="1"/>
    </location>
</feature>
<evidence type="ECO:0000259" key="5">
    <source>
        <dbReference type="PROSITE" id="PS51842"/>
    </source>
</evidence>
<dbReference type="SMART" id="SM01391">
    <property type="entry name" value="Filament"/>
    <property type="match status" value="1"/>
</dbReference>
<feature type="region of interest" description="Disordered" evidence="4">
    <location>
        <begin position="726"/>
        <end position="1358"/>
    </location>
</feature>
<dbReference type="Gene3D" id="1.20.5.170">
    <property type="match status" value="1"/>
</dbReference>
<accession>A0AAD8Z359</accession>
<dbReference type="Proteomes" id="UP001239994">
    <property type="component" value="Unassembled WGS sequence"/>
</dbReference>
<protein>
    <recommendedName>
        <fullName evidence="5">IF rod domain-containing protein</fullName>
    </recommendedName>
</protein>
<dbReference type="InterPro" id="IPR039008">
    <property type="entry name" value="IF_rod_dom"/>
</dbReference>
<feature type="compositionally biased region" description="Basic and acidic residues" evidence="4">
    <location>
        <begin position="742"/>
        <end position="754"/>
    </location>
</feature>
<sequence>MANDVIAKVYVEKLAEILGAFPTPPAKLLNEVQSEKAWSFLRFSKKYYCRAKESFQKALQNEPEDREWNTGYAFSLFHLEGLEVREDKRVPFEQSSAVIQLKRALTLDPDNAMIHVYLGLKCHKNRRNAEAWGHMRKALCMAPNDLSVNLHVAKFMKKEQCYDMALEVLHKILEKAPDSSRVHHEIANNYRWKAWQLGDIHNPEILSLCIHHSEKGARLNPSFIYPQIELALRYAEIKDYAKAKQKFKELFELTNLQPADLQAWHRLYGDFNLYRLGSEATAVNHYKEGMFHSATLASNAVYKPPILRHSRSTISLAMERLLKSPGRRHEERHQTRTSSQVMSRASFSPCLATSLSIGNGTVRTEFGSAGKSVDSFDFSHQFSGEMPLRKMNEKELLHGLNDRFARFIERVHQLENQNRALEREIEDIKSKAKSSASLSKEYEPELKELRRQLQEISVQKRQIEINQQNLEDEFNTLREKYEQEARGRSGAEESITVLKKYISDAYLAKQEMDIKSKALEDEINFLKKNHEIEVVEIMAQIQERQVTTEVSGLGGSDITAALRDIRMQLEGHAVCDIRYADERFRTQVAKLTKAAEVNREALIATKAEMTEYRRQLQSKNLELDSVKGTREALERQIYDVEQRHNAGIHQYQDTIRELEHELKNAKYDMGSHVQEYQDLLNVKMALDAEIYSYRKLLEGEESRQGAVTRKAEPQYKFVEEIITETTREDVEISDMGSDDAGGEGKGEQPEKVKSEEEEACKIAQSQTASETLESQESVAVDDKGSPKVDEDGGKPAEKGEKSSEKPVDVSIPNNEANADTNPTQSQITTSKLTEEKEDKDSSKAADMESTSQEAETRAPQADIAGDEKMIHDIEQQKQEGAEEICRDNIKQPKLTEEEALRETVTKSKEKTNNLISPPLKYPKPSEKATEKILQKSEDKKVTEETPHAVEAQNVAMAKPTKKDMENSKMQFTEASARTADPQPAFPKAEVGQMIASKRASEIEPHSSAETSKADPHDLQMIERAKDKVEEVQKDLEAKKRVDGVKKEVPLKAKEKERQSEEQAEKKVDSKPAAETAPAEEEIGESVRSREDQKMQADASKPIAKEKEVEMSEGKQNSAKDMTDSAKEDKEEGAKLKGAEKVLDQTPKEEEKKVAMVETRSEQPSHKHTDDDNGVKTVHKETLKLSENQTENVEKKEPPKAAEKETKSSEDMDKKETKESQLDTSEETKEADIAETKGQEMHSKTSKDSLREQTAPKVSLEKEQRKDDTKNDKDLHEGRDTKTEKSDKTESGIEAEGPKVHSTKPEGPKTDSASSKDCKRLDQSLESAPKKSSEKGQDEDKARVPDKQGDPKQNKDVPE</sequence>
<proteinExistence type="predicted"/>
<dbReference type="InterPro" id="IPR002957">
    <property type="entry name" value="Keratin_I"/>
</dbReference>
<dbReference type="FunFam" id="1.25.40.10:FF:000032">
    <property type="entry name" value="Interferon-induced protein with tetratricopeptide repeats 5"/>
    <property type="match status" value="1"/>
</dbReference>
<comment type="caution">
    <text evidence="6">The sequence shown here is derived from an EMBL/GenBank/DDBJ whole genome shotgun (WGS) entry which is preliminary data.</text>
</comment>
<feature type="compositionally biased region" description="Basic and acidic residues" evidence="4">
    <location>
        <begin position="1258"/>
        <end position="1358"/>
    </location>
</feature>
<keyword evidence="1" id="KW-0403">Intermediate filament</keyword>
<evidence type="ECO:0000313" key="6">
    <source>
        <dbReference type="EMBL" id="KAK1791594.1"/>
    </source>
</evidence>
<dbReference type="GO" id="GO:0030424">
    <property type="term" value="C:axon"/>
    <property type="evidence" value="ECO:0007669"/>
    <property type="project" value="TreeGrafter"/>
</dbReference>
<dbReference type="GO" id="GO:0099160">
    <property type="term" value="C:postsynaptic intermediate filament cytoskeleton"/>
    <property type="evidence" value="ECO:0007669"/>
    <property type="project" value="TreeGrafter"/>
</dbReference>
<feature type="compositionally biased region" description="Basic and acidic residues" evidence="4">
    <location>
        <begin position="1120"/>
        <end position="1183"/>
    </location>
</feature>
<dbReference type="SUPFAM" id="SSF64593">
    <property type="entry name" value="Intermediate filament protein, coiled coil region"/>
    <property type="match status" value="2"/>
</dbReference>
<evidence type="ECO:0000256" key="2">
    <source>
        <dbReference type="ARBA" id="ARBA00023054"/>
    </source>
</evidence>
<feature type="compositionally biased region" description="Basic and acidic residues" evidence="4">
    <location>
        <begin position="1102"/>
        <end position="1112"/>
    </location>
</feature>
<dbReference type="GO" id="GO:0033693">
    <property type="term" value="P:neurofilament bundle assembly"/>
    <property type="evidence" value="ECO:0007669"/>
    <property type="project" value="TreeGrafter"/>
</dbReference>
<keyword evidence="7" id="KW-1185">Reference proteome</keyword>
<dbReference type="GO" id="GO:0005882">
    <property type="term" value="C:intermediate filament"/>
    <property type="evidence" value="ECO:0007669"/>
    <property type="project" value="UniProtKB-KW"/>
</dbReference>
<feature type="coiled-coil region" evidence="3">
    <location>
        <begin position="397"/>
        <end position="529"/>
    </location>
</feature>
<dbReference type="PANTHER" id="PTHR45652:SF10">
    <property type="entry name" value="NEUROFILAMENT MEDIUM POLYPEPTIDE ISOFORM X1"/>
    <property type="match status" value="1"/>
</dbReference>
<dbReference type="EMBL" id="JAROKS010000020">
    <property type="protein sequence ID" value="KAK1791594.1"/>
    <property type="molecule type" value="Genomic_DNA"/>
</dbReference>
<evidence type="ECO:0000256" key="3">
    <source>
        <dbReference type="SAM" id="Coils"/>
    </source>
</evidence>
<dbReference type="InterPro" id="IPR050405">
    <property type="entry name" value="Intermediate_filament"/>
</dbReference>
<feature type="coiled-coil region" evidence="3">
    <location>
        <begin position="602"/>
        <end position="675"/>
    </location>
</feature>
<dbReference type="PANTHER" id="PTHR45652">
    <property type="entry name" value="GLIAL FIBRILLARY ACIDIC PROTEIN"/>
    <property type="match status" value="1"/>
</dbReference>
<reference evidence="6" key="1">
    <citation type="submission" date="2023-03" db="EMBL/GenBank/DDBJ databases">
        <title>Electrophorus voltai genome.</title>
        <authorList>
            <person name="Bian C."/>
        </authorList>
    </citation>
    <scope>NUCLEOTIDE SEQUENCE</scope>
    <source>
        <strain evidence="6">CB-2022</strain>
        <tissue evidence="6">Muscle</tissue>
    </source>
</reference>
<feature type="compositionally biased region" description="Polar residues" evidence="4">
    <location>
        <begin position="811"/>
        <end position="831"/>
    </location>
</feature>
<dbReference type="SUPFAM" id="SSF48452">
    <property type="entry name" value="TPR-like"/>
    <property type="match status" value="1"/>
</dbReference>
<evidence type="ECO:0000256" key="1">
    <source>
        <dbReference type="ARBA" id="ARBA00022754"/>
    </source>
</evidence>